<dbReference type="AlphaFoldDB" id="E4UC11"/>
<proteinExistence type="predicted"/>
<protein>
    <submittedName>
        <fullName evidence="1">Uncharacterized protein</fullName>
    </submittedName>
</protein>
<dbReference type="HOGENOM" id="CLU_3390094_0_0_5"/>
<organism evidence="1 2">
    <name type="scientific">Liberibacter solanacearum (strain CLso-ZC1)</name>
    <dbReference type="NCBI Taxonomy" id="658172"/>
    <lineage>
        <taxon>Bacteria</taxon>
        <taxon>Pseudomonadati</taxon>
        <taxon>Pseudomonadota</taxon>
        <taxon>Alphaproteobacteria</taxon>
        <taxon>Hyphomicrobiales</taxon>
        <taxon>Rhizobiaceae</taxon>
        <taxon>Liberibacter</taxon>
    </lineage>
</organism>
<dbReference type="Proteomes" id="UP000007038">
    <property type="component" value="Chromosome"/>
</dbReference>
<evidence type="ECO:0000313" key="2">
    <source>
        <dbReference type="Proteomes" id="UP000007038"/>
    </source>
</evidence>
<dbReference type="KEGG" id="lso:CKC_00750"/>
<dbReference type="EMBL" id="CP002371">
    <property type="protein sequence ID" value="ADR51901.1"/>
    <property type="molecule type" value="Genomic_DNA"/>
</dbReference>
<reference key="2">
    <citation type="submission" date="2010-11" db="EMBL/GenBank/DDBJ databases">
        <authorList>
            <person name="Lin H."/>
            <person name="Doddapaneni H.V."/>
            <person name="Lou B."/>
            <person name="Civerolo E.L."/>
            <person name="Chen C."/>
            <person name="Duan Y."/>
            <person name="Zhou L."/>
            <person name="Glynn J."/>
        </authorList>
    </citation>
    <scope>NUCLEOTIDE SEQUENCE</scope>
    <source>
        <strain>CLso-ZC1</strain>
    </source>
</reference>
<reference evidence="2" key="1">
    <citation type="submission" date="2010-11" db="EMBL/GenBank/DDBJ databases">
        <title>Complete genome sequence of Candidatus Liberibacter solanacearum CLso-ZC1.</title>
        <authorList>
            <person name="Lin H."/>
            <person name="Doddapaneni H.V."/>
            <person name="Lou B."/>
            <person name="Civerolo E.L."/>
            <person name="Chen C."/>
            <person name="Duan Y."/>
            <person name="Zhou L."/>
            <person name="Glynn J."/>
        </authorList>
    </citation>
    <scope>NUCLEOTIDE SEQUENCE [LARGE SCALE GENOMIC DNA]</scope>
    <source>
        <strain evidence="2">CLso-ZC1</strain>
    </source>
</reference>
<name>E4UC11_LIBSC</name>
<accession>E4UC11</accession>
<reference evidence="1 2" key="3">
    <citation type="journal article" date="2011" name="PLoS ONE">
        <title>The Complete Genome Sequence of 'Candidatus Liberibacter solanacearum', the Bacterium Associated with Potato Zebra Chip Disease.</title>
        <authorList>
            <person name="Lin H."/>
            <person name="Lou B."/>
            <person name="Glynn J.M."/>
            <person name="Doddapaneni H."/>
            <person name="Civerolo E.L."/>
            <person name="Chen C."/>
            <person name="Duan Y."/>
            <person name="Zhou L."/>
            <person name="Vahling C.M."/>
        </authorList>
    </citation>
    <scope>NUCLEOTIDE SEQUENCE [LARGE SCALE GENOMIC DNA]</scope>
    <source>
        <strain evidence="1 2">CLso-ZC1</strain>
    </source>
</reference>
<sequence>MGNGVSLNSCFDYLSIFVHESAEVYFYRSNIL</sequence>
<evidence type="ECO:0000313" key="1">
    <source>
        <dbReference type="EMBL" id="ADR51901.1"/>
    </source>
</evidence>
<gene>
    <name evidence="1" type="ordered locus">CKC_00750</name>
</gene>